<evidence type="ECO:0000313" key="3">
    <source>
        <dbReference type="Proteomes" id="UP000199376"/>
    </source>
</evidence>
<keyword evidence="1" id="KW-0732">Signal</keyword>
<proteinExistence type="predicted"/>
<gene>
    <name evidence="2" type="ORF">SAMN05660453_0612</name>
</gene>
<reference evidence="2 3" key="1">
    <citation type="submission" date="2016-10" db="EMBL/GenBank/DDBJ databases">
        <authorList>
            <person name="de Groot N.N."/>
        </authorList>
    </citation>
    <scope>NUCLEOTIDE SEQUENCE [LARGE SCALE GENOMIC DNA]</scope>
    <source>
        <strain evidence="2 3">DSM 19113</strain>
    </source>
</reference>
<dbReference type="Proteomes" id="UP000199376">
    <property type="component" value="Unassembled WGS sequence"/>
</dbReference>
<protein>
    <recommendedName>
        <fullName evidence="4">DUF3042 family protein</fullName>
    </recommendedName>
</protein>
<dbReference type="STRING" id="283737.SAMN05660453_0612"/>
<dbReference type="Pfam" id="PF11240">
    <property type="entry name" value="DUF3042"/>
    <property type="match status" value="1"/>
</dbReference>
<dbReference type="AlphaFoldDB" id="A0A1I1F0A1"/>
<feature type="signal peptide" evidence="1">
    <location>
        <begin position="1"/>
        <end position="21"/>
    </location>
</feature>
<dbReference type="RefSeq" id="WP_091501953.1">
    <property type="nucleotide sequence ID" value="NZ_FOLI01000002.1"/>
</dbReference>
<sequence>MAKGFKSGVATGILGSAIAAAATAFGYKKAVVAPQQKAEEEYEEVSKQAVRRSKAAHQSRF</sequence>
<evidence type="ECO:0000256" key="1">
    <source>
        <dbReference type="SAM" id="SignalP"/>
    </source>
</evidence>
<dbReference type="EMBL" id="FOLI01000002">
    <property type="protein sequence ID" value="SFB92701.1"/>
    <property type="molecule type" value="Genomic_DNA"/>
</dbReference>
<organism evidence="2 3">
    <name type="scientific">Fructobacillus durionis</name>
    <dbReference type="NCBI Taxonomy" id="283737"/>
    <lineage>
        <taxon>Bacteria</taxon>
        <taxon>Bacillati</taxon>
        <taxon>Bacillota</taxon>
        <taxon>Bacilli</taxon>
        <taxon>Lactobacillales</taxon>
        <taxon>Lactobacillaceae</taxon>
        <taxon>Fructobacillus</taxon>
    </lineage>
</organism>
<evidence type="ECO:0000313" key="2">
    <source>
        <dbReference type="EMBL" id="SFB92701.1"/>
    </source>
</evidence>
<name>A0A1I1F0A1_9LACO</name>
<accession>A0A1I1F0A1</accession>
<keyword evidence="3" id="KW-1185">Reference proteome</keyword>
<feature type="chain" id="PRO_5039280525" description="DUF3042 family protein" evidence="1">
    <location>
        <begin position="22"/>
        <end position="61"/>
    </location>
</feature>
<dbReference type="InterPro" id="IPR021402">
    <property type="entry name" value="DUF3042"/>
</dbReference>
<evidence type="ECO:0008006" key="4">
    <source>
        <dbReference type="Google" id="ProtNLM"/>
    </source>
</evidence>